<feature type="domain" description="Kinesin motor" evidence="13">
    <location>
        <begin position="1"/>
        <end position="296"/>
    </location>
</feature>
<comment type="similarity">
    <text evidence="10 11">Belongs to the TRAFAC class myosin-kinesin ATPase superfamily. Kinesin family.</text>
</comment>
<dbReference type="PROSITE" id="PS00411">
    <property type="entry name" value="KINESIN_MOTOR_1"/>
    <property type="match status" value="1"/>
</dbReference>
<dbReference type="PRINTS" id="PR00380">
    <property type="entry name" value="KINESINHEAVY"/>
</dbReference>
<evidence type="ECO:0000256" key="11">
    <source>
        <dbReference type="RuleBase" id="RU000394"/>
    </source>
</evidence>
<keyword evidence="9" id="KW-0206">Cytoskeleton</keyword>
<evidence type="ECO:0000256" key="6">
    <source>
        <dbReference type="ARBA" id="ARBA00022840"/>
    </source>
</evidence>
<dbReference type="FunFam" id="3.40.850.10:FF:000029">
    <property type="entry name" value="Kinesin-like protein KIF17"/>
    <property type="match status" value="1"/>
</dbReference>
<dbReference type="STRING" id="451379.A0A0N5AQ72"/>
<dbReference type="GO" id="GO:0003777">
    <property type="term" value="F:microtubule motor activity"/>
    <property type="evidence" value="ECO:0007669"/>
    <property type="project" value="InterPro"/>
</dbReference>
<evidence type="ECO:0000313" key="14">
    <source>
        <dbReference type="Proteomes" id="UP000046393"/>
    </source>
</evidence>
<comment type="subcellular location">
    <subcellularLocation>
        <location evidence="1">Cell projection</location>
        <location evidence="1">Cilium</location>
    </subcellularLocation>
    <subcellularLocation>
        <location evidence="2">Cytoplasm</location>
        <location evidence="2">Cytoskeleton</location>
    </subcellularLocation>
</comment>
<evidence type="ECO:0000256" key="3">
    <source>
        <dbReference type="ARBA" id="ARBA00022490"/>
    </source>
</evidence>
<dbReference type="GO" id="GO:0005929">
    <property type="term" value="C:cilium"/>
    <property type="evidence" value="ECO:0007669"/>
    <property type="project" value="UniProtKB-SubCell"/>
</dbReference>
<dbReference type="GO" id="GO:0005524">
    <property type="term" value="F:ATP binding"/>
    <property type="evidence" value="ECO:0007669"/>
    <property type="project" value="UniProtKB-UniRule"/>
</dbReference>
<evidence type="ECO:0000313" key="15">
    <source>
        <dbReference type="WBParaSite" id="SMUV_0000682401-mRNA-1"/>
    </source>
</evidence>
<keyword evidence="4 11" id="KW-0493">Microtubule</keyword>
<keyword evidence="14" id="KW-1185">Reference proteome</keyword>
<dbReference type="Pfam" id="PF00225">
    <property type="entry name" value="Kinesin"/>
    <property type="match status" value="1"/>
</dbReference>
<evidence type="ECO:0000256" key="8">
    <source>
        <dbReference type="ARBA" id="ARBA00023175"/>
    </source>
</evidence>
<keyword evidence="8 10" id="KW-0505">Motor protein</keyword>
<keyword evidence="3" id="KW-0963">Cytoplasm</keyword>
<dbReference type="WBParaSite" id="SMUV_0000682401-mRNA-1">
    <property type="protein sequence ID" value="SMUV_0000682401-mRNA-1"/>
    <property type="gene ID" value="SMUV_0000682401"/>
</dbReference>
<dbReference type="InterPro" id="IPR027640">
    <property type="entry name" value="Kinesin-like_fam"/>
</dbReference>
<dbReference type="PANTHER" id="PTHR47969:SF21">
    <property type="entry name" value="KINESIN-LIKE PROTEIN"/>
    <property type="match status" value="1"/>
</dbReference>
<dbReference type="InterPro" id="IPR019821">
    <property type="entry name" value="Kinesin_motor_CS"/>
</dbReference>
<evidence type="ECO:0000256" key="1">
    <source>
        <dbReference type="ARBA" id="ARBA00004138"/>
    </source>
</evidence>
<keyword evidence="6 10" id="KW-0067">ATP-binding</keyword>
<evidence type="ECO:0000256" key="7">
    <source>
        <dbReference type="ARBA" id="ARBA00023054"/>
    </source>
</evidence>
<protein>
    <recommendedName>
        <fullName evidence="11">Kinesin-like protein</fullName>
    </recommendedName>
</protein>
<evidence type="ECO:0000256" key="12">
    <source>
        <dbReference type="SAM" id="Coils"/>
    </source>
</evidence>
<name>A0A0N5AQ72_9BILA</name>
<dbReference type="SMART" id="SM00129">
    <property type="entry name" value="KISc"/>
    <property type="match status" value="1"/>
</dbReference>
<dbReference type="PANTHER" id="PTHR47969">
    <property type="entry name" value="CHROMOSOME-ASSOCIATED KINESIN KIF4A-RELATED"/>
    <property type="match status" value="1"/>
</dbReference>
<feature type="coiled-coil region" evidence="12">
    <location>
        <begin position="335"/>
        <end position="496"/>
    </location>
</feature>
<dbReference type="GO" id="GO:0008017">
    <property type="term" value="F:microtubule binding"/>
    <property type="evidence" value="ECO:0007669"/>
    <property type="project" value="InterPro"/>
</dbReference>
<dbReference type="GO" id="GO:0005874">
    <property type="term" value="C:microtubule"/>
    <property type="evidence" value="ECO:0007669"/>
    <property type="project" value="UniProtKB-KW"/>
</dbReference>
<dbReference type="PROSITE" id="PS50067">
    <property type="entry name" value="KINESIN_MOTOR_2"/>
    <property type="match status" value="1"/>
</dbReference>
<evidence type="ECO:0000256" key="10">
    <source>
        <dbReference type="PROSITE-ProRule" id="PRU00283"/>
    </source>
</evidence>
<dbReference type="Gene3D" id="3.40.850.10">
    <property type="entry name" value="Kinesin motor domain"/>
    <property type="match status" value="1"/>
</dbReference>
<dbReference type="InterPro" id="IPR027417">
    <property type="entry name" value="P-loop_NTPase"/>
</dbReference>
<accession>A0A0N5AQ72</accession>
<dbReference type="Proteomes" id="UP000046393">
    <property type="component" value="Unplaced"/>
</dbReference>
<sequence length="629" mass="72061">MFTDTGQVVLQDTENEKQFTFDGVYPAESSTEQIYNDIVFPLVENVIEGYNGTVFAYGQTGSGKTYTMQGCDTSAQTKGIIPRTFEHIFEATSSENAKFLVHVSYLEIYNEEVRDLLTRNNEKLEIKENGDNGIYAGGLSLHPCHDVAQCQKLMKLGNENRHVGSTLMNKDSSRSHSIFTIYVEIMPKNGSIRKGKLNLVDLAGSERQAKTGTTGERFKEATKINLSLSALGNVISALVSGKAKHIPYRDSKLTRLLQDSLGGNTKTIMVACISPSDNNYDETLSTLRYANRAKNIKNKPRINEDPKDALLREFQAEIERLKALAQSESRPVEDAEAIRKERERLKKEFDAALNELRLQYQNEQTSRLKLQEDYEKLKHQYEKASENLEQERQMDNHEAKKRLEILEQQLVGGEQANNTALKEKRNNRLKEAESKMQRLAAALNVHADDPLLHVYSSTQEKLEAVTVLYKKQKQKVKSLETEIEDLQREFELDRVDYLETIRKDEQQIKLLQQILDKTQPLIRKDTNYSNIDKIKRVTTWNDDQGKWILPEVVFIKATFPRVTSGALVSNCRLVKSEEENIASRYFKTFNQNDISKRYKADSYKNLGLYYKLKLCLVYFLLSSTVLVTR</sequence>
<dbReference type="InterPro" id="IPR036961">
    <property type="entry name" value="Kinesin_motor_dom_sf"/>
</dbReference>
<dbReference type="InterPro" id="IPR001752">
    <property type="entry name" value="Kinesin_motor_dom"/>
</dbReference>
<organism evidence="14 15">
    <name type="scientific">Syphacia muris</name>
    <dbReference type="NCBI Taxonomy" id="451379"/>
    <lineage>
        <taxon>Eukaryota</taxon>
        <taxon>Metazoa</taxon>
        <taxon>Ecdysozoa</taxon>
        <taxon>Nematoda</taxon>
        <taxon>Chromadorea</taxon>
        <taxon>Rhabditida</taxon>
        <taxon>Spirurina</taxon>
        <taxon>Oxyuridomorpha</taxon>
        <taxon>Oxyuroidea</taxon>
        <taxon>Oxyuridae</taxon>
        <taxon>Syphacia</taxon>
    </lineage>
</organism>
<feature type="binding site" evidence="10">
    <location>
        <begin position="58"/>
        <end position="65"/>
    </location>
    <ligand>
        <name>ATP</name>
        <dbReference type="ChEBI" id="CHEBI:30616"/>
    </ligand>
</feature>
<keyword evidence="5 10" id="KW-0547">Nucleotide-binding</keyword>
<evidence type="ECO:0000256" key="2">
    <source>
        <dbReference type="ARBA" id="ARBA00004245"/>
    </source>
</evidence>
<dbReference type="GO" id="GO:0007018">
    <property type="term" value="P:microtubule-based movement"/>
    <property type="evidence" value="ECO:0007669"/>
    <property type="project" value="InterPro"/>
</dbReference>
<dbReference type="SUPFAM" id="SSF52540">
    <property type="entry name" value="P-loop containing nucleoside triphosphate hydrolases"/>
    <property type="match status" value="1"/>
</dbReference>
<evidence type="ECO:0000256" key="5">
    <source>
        <dbReference type="ARBA" id="ARBA00022741"/>
    </source>
</evidence>
<evidence type="ECO:0000256" key="4">
    <source>
        <dbReference type="ARBA" id="ARBA00022701"/>
    </source>
</evidence>
<reference evidence="15" key="1">
    <citation type="submission" date="2017-02" db="UniProtKB">
        <authorList>
            <consortium name="WormBaseParasite"/>
        </authorList>
    </citation>
    <scope>IDENTIFICATION</scope>
</reference>
<evidence type="ECO:0000259" key="13">
    <source>
        <dbReference type="PROSITE" id="PS50067"/>
    </source>
</evidence>
<proteinExistence type="inferred from homology"/>
<dbReference type="AlphaFoldDB" id="A0A0N5AQ72"/>
<evidence type="ECO:0000256" key="9">
    <source>
        <dbReference type="ARBA" id="ARBA00023212"/>
    </source>
</evidence>
<keyword evidence="7 12" id="KW-0175">Coiled coil</keyword>